<organism evidence="2 3">
    <name type="scientific">Micropruina glycogenica</name>
    <dbReference type="NCBI Taxonomy" id="75385"/>
    <lineage>
        <taxon>Bacteria</taxon>
        <taxon>Bacillati</taxon>
        <taxon>Actinomycetota</taxon>
        <taxon>Actinomycetes</taxon>
        <taxon>Propionibacteriales</taxon>
        <taxon>Nocardioidaceae</taxon>
        <taxon>Micropruina</taxon>
    </lineage>
</organism>
<name>A0A2N9JBV0_9ACTN</name>
<evidence type="ECO:0000256" key="1">
    <source>
        <dbReference type="SAM" id="SignalP"/>
    </source>
</evidence>
<dbReference type="EMBL" id="LT985188">
    <property type="protein sequence ID" value="SPD85601.1"/>
    <property type="molecule type" value="Genomic_DNA"/>
</dbReference>
<sequence>MRRLTVILVALVAHSLLPFAAAPSAIAGLPAPTGGFGNIYEAPADKKKPPPKTKVKVATKKGKARGVVIQSIGKTQSPNKQKQWNGSNTRKAEVQTSAQDRCWAATKELSCFGDGEQRGSTGADDLLLSGNIAAGLAVSLATQLDLPTPTPTFSPDPNNNEWKMLAVGFPIWLTAGDTRSVTTTRSVSGLTFTLTARWRSTTFDMGDGRSVTCTKMAAYSEAVKAGTPSPTCGHTYTTPSLPKGTYTVRTHSNWDVDWSVAGFSGTVPAYNTGDASIAIGELSALNR</sequence>
<gene>
    <name evidence="2" type="ORF">MPLG2_0565</name>
</gene>
<dbReference type="KEGG" id="mgg:MPLG2_0565"/>
<reference evidence="2 3" key="1">
    <citation type="submission" date="2018-02" db="EMBL/GenBank/DDBJ databases">
        <authorList>
            <person name="Cohen D.B."/>
            <person name="Kent A.D."/>
        </authorList>
    </citation>
    <scope>NUCLEOTIDE SEQUENCE [LARGE SCALE GENOMIC DNA]</scope>
    <source>
        <strain evidence="2">1</strain>
    </source>
</reference>
<keyword evidence="1" id="KW-0732">Signal</keyword>
<protein>
    <recommendedName>
        <fullName evidence="4">ATP/GTP-binding protein</fullName>
    </recommendedName>
</protein>
<keyword evidence="3" id="KW-1185">Reference proteome</keyword>
<dbReference type="AlphaFoldDB" id="A0A2N9JBV0"/>
<proteinExistence type="predicted"/>
<dbReference type="RefSeq" id="WP_158680807.1">
    <property type="nucleotide sequence ID" value="NZ_LT985188.1"/>
</dbReference>
<accession>A0A2N9JBV0</accession>
<feature type="chain" id="PRO_5039012420" description="ATP/GTP-binding protein" evidence="1">
    <location>
        <begin position="21"/>
        <end position="287"/>
    </location>
</feature>
<feature type="signal peptide" evidence="1">
    <location>
        <begin position="1"/>
        <end position="20"/>
    </location>
</feature>
<dbReference type="Proteomes" id="UP000238164">
    <property type="component" value="Chromosome 1"/>
</dbReference>
<dbReference type="OrthoDB" id="3742379at2"/>
<evidence type="ECO:0000313" key="2">
    <source>
        <dbReference type="EMBL" id="SPD85601.1"/>
    </source>
</evidence>
<evidence type="ECO:0000313" key="3">
    <source>
        <dbReference type="Proteomes" id="UP000238164"/>
    </source>
</evidence>
<evidence type="ECO:0008006" key="4">
    <source>
        <dbReference type="Google" id="ProtNLM"/>
    </source>
</evidence>